<proteinExistence type="predicted"/>
<dbReference type="Proteomes" id="UP000247099">
    <property type="component" value="Unassembled WGS sequence"/>
</dbReference>
<feature type="domain" description="Phosphodiester glycosidase" evidence="2">
    <location>
        <begin position="65"/>
        <end position="212"/>
    </location>
</feature>
<dbReference type="EMBL" id="QHJQ01000024">
    <property type="protein sequence ID" value="PXA02830.1"/>
    <property type="molecule type" value="Genomic_DNA"/>
</dbReference>
<dbReference type="AlphaFoldDB" id="A0A317ZCW6"/>
<evidence type="ECO:0000313" key="4">
    <source>
        <dbReference type="Proteomes" id="UP000247099"/>
    </source>
</evidence>
<gene>
    <name evidence="3" type="ORF">DDZ13_15085</name>
</gene>
<reference evidence="3 4" key="1">
    <citation type="submission" date="2018-05" db="EMBL/GenBank/DDBJ databases">
        <title>Coraliomargarita sinensis sp. nov., isolated from a marine solar saltern.</title>
        <authorList>
            <person name="Zhou L.Y."/>
        </authorList>
    </citation>
    <scope>NUCLEOTIDE SEQUENCE [LARGE SCALE GENOMIC DNA]</scope>
    <source>
        <strain evidence="3 4">WN38</strain>
    </source>
</reference>
<evidence type="ECO:0000256" key="1">
    <source>
        <dbReference type="SAM" id="SignalP"/>
    </source>
</evidence>
<accession>A0A317ZCW6</accession>
<evidence type="ECO:0000259" key="2">
    <source>
        <dbReference type="Pfam" id="PF09992"/>
    </source>
</evidence>
<dbReference type="RefSeq" id="WP_110132292.1">
    <property type="nucleotide sequence ID" value="NZ_QHJQ01000024.1"/>
</dbReference>
<comment type="caution">
    <text evidence="3">The sequence shown here is derived from an EMBL/GenBank/DDBJ whole genome shotgun (WGS) entry which is preliminary data.</text>
</comment>
<dbReference type="OrthoDB" id="5515706at2"/>
<protein>
    <recommendedName>
        <fullName evidence="2">Phosphodiester glycosidase domain-containing protein</fullName>
    </recommendedName>
</protein>
<dbReference type="Pfam" id="PF09992">
    <property type="entry name" value="NAGPA"/>
    <property type="match status" value="1"/>
</dbReference>
<organism evidence="3 4">
    <name type="scientific">Coraliomargarita sinensis</name>
    <dbReference type="NCBI Taxonomy" id="2174842"/>
    <lineage>
        <taxon>Bacteria</taxon>
        <taxon>Pseudomonadati</taxon>
        <taxon>Verrucomicrobiota</taxon>
        <taxon>Opitutia</taxon>
        <taxon>Puniceicoccales</taxon>
        <taxon>Coraliomargaritaceae</taxon>
        <taxon>Coraliomargarita</taxon>
    </lineage>
</organism>
<feature type="signal peptide" evidence="1">
    <location>
        <begin position="1"/>
        <end position="17"/>
    </location>
</feature>
<feature type="chain" id="PRO_5016245835" description="Phosphodiester glycosidase domain-containing protein" evidence="1">
    <location>
        <begin position="18"/>
        <end position="231"/>
    </location>
</feature>
<sequence>MKLILASLLLLASFTYAEKSYVIKEEGVSIHVIEFEKDENSGFAILDGEKKKNFVTDHYSPKDDILIVNGGYFDGNLGVVGYCMIDGKRILNVKNPKLSGFLTITQDGRLDLHWKQLPEKEYRDVIQAGPFIVDPGGKKGIYNRSGTAAKRTVIGITTDEKVFVMTTSEVYLYDLSKILRTELPSIDRALNLDGGPSVGLIYGETSMKNTNPVRNFLIKRREVNQPEVATP</sequence>
<dbReference type="InParanoid" id="A0A317ZCW6"/>
<keyword evidence="1" id="KW-0732">Signal</keyword>
<evidence type="ECO:0000313" key="3">
    <source>
        <dbReference type="EMBL" id="PXA02830.1"/>
    </source>
</evidence>
<keyword evidence="4" id="KW-1185">Reference proteome</keyword>
<dbReference type="InterPro" id="IPR018711">
    <property type="entry name" value="NAGPA"/>
</dbReference>
<name>A0A317ZCW6_9BACT</name>